<accession>A0A3D9IVV6</accession>
<evidence type="ECO:0000313" key="4">
    <source>
        <dbReference type="Proteomes" id="UP000256869"/>
    </source>
</evidence>
<evidence type="ECO:0000259" key="2">
    <source>
        <dbReference type="Pfam" id="PF21784"/>
    </source>
</evidence>
<dbReference type="InterPro" id="IPR048911">
    <property type="entry name" value="Bflower"/>
</dbReference>
<dbReference type="OrthoDB" id="7068107at2"/>
<dbReference type="RefSeq" id="WP_115990908.1">
    <property type="nucleotide sequence ID" value="NZ_QRDY01000001.1"/>
</dbReference>
<sequence length="122" mass="13018">MNDWYFDRFGQAAFVLAEGDRFVSRNGRNLGWLHLGKQVFSLTGQPLGWLDNGVLRDRSGGVVGFMRSAGPYLPSIPGMSGAPGTPSIPGRPAKPGFAGSVSDPGNGGWSNKTIREFFGTDV</sequence>
<proteinExistence type="predicted"/>
<reference evidence="3 4" key="1">
    <citation type="submission" date="2018-07" db="EMBL/GenBank/DDBJ databases">
        <title>Genomic Encyclopedia of Type Strains, Phase III (KMG-III): the genomes of soil and plant-associated and newly described type strains.</title>
        <authorList>
            <person name="Whitman W."/>
        </authorList>
    </citation>
    <scope>NUCLEOTIDE SEQUENCE [LARGE SCALE GENOMIC DNA]</scope>
    <source>
        <strain evidence="3 4">CECT 8236</strain>
    </source>
</reference>
<dbReference type="Pfam" id="PF21784">
    <property type="entry name" value="Bflower"/>
    <property type="match status" value="1"/>
</dbReference>
<comment type="caution">
    <text evidence="3">The sequence shown here is derived from an EMBL/GenBank/DDBJ whole genome shotgun (WGS) entry which is preliminary data.</text>
</comment>
<gene>
    <name evidence="3" type="ORF">DFP95_101447</name>
</gene>
<organism evidence="3 4">
    <name type="scientific">Cohnella lupini</name>
    <dbReference type="NCBI Taxonomy" id="1294267"/>
    <lineage>
        <taxon>Bacteria</taxon>
        <taxon>Bacillati</taxon>
        <taxon>Bacillota</taxon>
        <taxon>Bacilli</taxon>
        <taxon>Bacillales</taxon>
        <taxon>Paenibacillaceae</taxon>
        <taxon>Cohnella</taxon>
    </lineage>
</organism>
<protein>
    <recommendedName>
        <fullName evidence="2">4-fold beta flower domain-containing protein</fullName>
    </recommendedName>
</protein>
<evidence type="ECO:0000313" key="3">
    <source>
        <dbReference type="EMBL" id="RED65950.1"/>
    </source>
</evidence>
<feature type="region of interest" description="Disordered" evidence="1">
    <location>
        <begin position="77"/>
        <end position="112"/>
    </location>
</feature>
<dbReference type="Proteomes" id="UP000256869">
    <property type="component" value="Unassembled WGS sequence"/>
</dbReference>
<evidence type="ECO:0000256" key="1">
    <source>
        <dbReference type="SAM" id="MobiDB-lite"/>
    </source>
</evidence>
<dbReference type="EMBL" id="QRDY01000001">
    <property type="protein sequence ID" value="RED65950.1"/>
    <property type="molecule type" value="Genomic_DNA"/>
</dbReference>
<name>A0A3D9IVV6_9BACL</name>
<dbReference type="AlphaFoldDB" id="A0A3D9IVV6"/>
<feature type="domain" description="4-fold beta flower" evidence="2">
    <location>
        <begin position="3"/>
        <end position="118"/>
    </location>
</feature>
<keyword evidence="4" id="KW-1185">Reference proteome</keyword>